<dbReference type="InterPro" id="IPR004329">
    <property type="entry name" value="CcmE"/>
</dbReference>
<keyword evidence="17" id="KW-1185">Reference proteome</keyword>
<evidence type="ECO:0000256" key="10">
    <source>
        <dbReference type="ARBA" id="ARBA00023004"/>
    </source>
</evidence>
<dbReference type="Proteomes" id="UP000252707">
    <property type="component" value="Unassembled WGS sequence"/>
</dbReference>
<gene>
    <name evidence="13" type="primary">ccmE</name>
    <name evidence="13" type="synonym">cycJ</name>
    <name evidence="16" type="ORF">DFQ59_102573</name>
</gene>
<dbReference type="NCBIfam" id="NF009731">
    <property type="entry name" value="PRK13254.1-5"/>
    <property type="match status" value="1"/>
</dbReference>
<evidence type="ECO:0000256" key="4">
    <source>
        <dbReference type="ARBA" id="ARBA00022617"/>
    </source>
</evidence>
<evidence type="ECO:0000256" key="11">
    <source>
        <dbReference type="ARBA" id="ARBA00023136"/>
    </source>
</evidence>
<dbReference type="Pfam" id="PF03100">
    <property type="entry name" value="CcmE"/>
    <property type="match status" value="1"/>
</dbReference>
<keyword evidence="8 13" id="KW-0735">Signal-anchor</keyword>
<dbReference type="NCBIfam" id="NF009729">
    <property type="entry name" value="PRK13254.1-3"/>
    <property type="match status" value="1"/>
</dbReference>
<comment type="function">
    <text evidence="12 13">Heme chaperone required for the biogenesis of c-type cytochromes. Transiently binds heme delivered by CcmC and transfers the heme to apo-cytochromes in a process facilitated by CcmF and CcmH.</text>
</comment>
<keyword evidence="4 13" id="KW-0349">Heme</keyword>
<evidence type="ECO:0000256" key="2">
    <source>
        <dbReference type="ARBA" id="ARBA00022475"/>
    </source>
</evidence>
<dbReference type="PANTHER" id="PTHR34128:SF2">
    <property type="entry name" value="CYTOCHROME C-TYPE BIOGENESIS PROTEIN CCME HOMOLOG, MITOCHONDRIAL"/>
    <property type="match status" value="1"/>
</dbReference>
<feature type="region of interest" description="Disordered" evidence="15">
    <location>
        <begin position="137"/>
        <end position="158"/>
    </location>
</feature>
<keyword evidence="11 13" id="KW-0472">Membrane</keyword>
<feature type="topological domain" description="Extracellular" evidence="13">
    <location>
        <begin position="30"/>
        <end position="158"/>
    </location>
</feature>
<evidence type="ECO:0000256" key="5">
    <source>
        <dbReference type="ARBA" id="ARBA00022692"/>
    </source>
</evidence>
<dbReference type="GO" id="GO:0017003">
    <property type="term" value="P:protein-heme linkage"/>
    <property type="evidence" value="ECO:0007669"/>
    <property type="project" value="UniProtKB-UniRule"/>
</dbReference>
<dbReference type="EMBL" id="QPJY01000002">
    <property type="protein sequence ID" value="RCX32213.1"/>
    <property type="molecule type" value="Genomic_DNA"/>
</dbReference>
<keyword evidence="10 13" id="KW-0408">Iron</keyword>
<accession>A0A369CEW7</accession>
<keyword evidence="9 13" id="KW-1133">Transmembrane helix</keyword>
<keyword evidence="3" id="KW-0997">Cell inner membrane</keyword>
<dbReference type="GO" id="GO:0017004">
    <property type="term" value="P:cytochrome complex assembly"/>
    <property type="evidence" value="ECO:0007669"/>
    <property type="project" value="UniProtKB-KW"/>
</dbReference>
<keyword evidence="7 13" id="KW-0201">Cytochrome c-type biogenesis</keyword>
<proteinExistence type="inferred from homology"/>
<feature type="binding site" description="axial binding residue" evidence="13 14">
    <location>
        <position position="128"/>
    </location>
    <ligand>
        <name>heme</name>
        <dbReference type="ChEBI" id="CHEBI:30413"/>
    </ligand>
    <ligandPart>
        <name>Fe</name>
        <dbReference type="ChEBI" id="CHEBI:18248"/>
    </ligandPart>
</feature>
<evidence type="ECO:0000313" key="16">
    <source>
        <dbReference type="EMBL" id="RCX32213.1"/>
    </source>
</evidence>
<sequence length="158" mass="17008">MNPKRKKRLALVFLVVLGVGTAVALALNAFQENLLFFYSPRDVVAGKVPDDHAFRIGGLVTAGSVKRQPDGLTVQFDVTDMDETVAVQYTGILPDLFREGQGIVALGRLGPNGVFVAEEVLAKHDENYMPPEVAEALGNAHEKATGTPVPEPNRRQGS</sequence>
<dbReference type="InterPro" id="IPR036127">
    <property type="entry name" value="CcmE-like_sf"/>
</dbReference>
<dbReference type="AlphaFoldDB" id="A0A369CEW7"/>
<evidence type="ECO:0000256" key="6">
    <source>
        <dbReference type="ARBA" id="ARBA00022723"/>
    </source>
</evidence>
<evidence type="ECO:0000256" key="3">
    <source>
        <dbReference type="ARBA" id="ARBA00022519"/>
    </source>
</evidence>
<protein>
    <recommendedName>
        <fullName evidence="13">Cytochrome c-type biogenesis protein CcmE</fullName>
    </recommendedName>
    <alternativeName>
        <fullName evidence="13">Cytochrome c maturation protein E</fullName>
    </alternativeName>
    <alternativeName>
        <fullName evidence="13">Heme chaperone CcmE</fullName>
    </alternativeName>
</protein>
<evidence type="ECO:0000256" key="1">
    <source>
        <dbReference type="ARBA" id="ARBA00004533"/>
    </source>
</evidence>
<comment type="caution">
    <text evidence="16">The sequence shown here is derived from an EMBL/GenBank/DDBJ whole genome shotgun (WGS) entry which is preliminary data.</text>
</comment>
<evidence type="ECO:0000256" key="7">
    <source>
        <dbReference type="ARBA" id="ARBA00022748"/>
    </source>
</evidence>
<evidence type="ECO:0000256" key="12">
    <source>
        <dbReference type="ARBA" id="ARBA00056663"/>
    </source>
</evidence>
<dbReference type="FunFam" id="2.40.50.140:FF:000104">
    <property type="entry name" value="Cytochrome c-type biogenesis protein CcmE"/>
    <property type="match status" value="1"/>
</dbReference>
<comment type="subcellular location">
    <subcellularLocation>
        <location evidence="1">Cell inner membrane</location>
    </subcellularLocation>
    <subcellularLocation>
        <location evidence="13">Cell membrane</location>
        <topology evidence="13">Single-pass type II membrane protein</topology>
    </subcellularLocation>
</comment>
<feature type="binding site" description="covalent" evidence="13 14">
    <location>
        <position position="124"/>
    </location>
    <ligand>
        <name>heme</name>
        <dbReference type="ChEBI" id="CHEBI:30413"/>
    </ligand>
</feature>
<keyword evidence="5 13" id="KW-0812">Transmembrane</keyword>
<organism evidence="16 17">
    <name type="scientific">Thioalbus denitrificans</name>
    <dbReference type="NCBI Taxonomy" id="547122"/>
    <lineage>
        <taxon>Bacteria</taxon>
        <taxon>Pseudomonadati</taxon>
        <taxon>Pseudomonadota</taxon>
        <taxon>Gammaproteobacteria</taxon>
        <taxon>Chromatiales</taxon>
        <taxon>Ectothiorhodospiraceae</taxon>
        <taxon>Thioalbus</taxon>
    </lineage>
</organism>
<dbReference type="PANTHER" id="PTHR34128">
    <property type="entry name" value="CYTOCHROME C-TYPE BIOGENESIS PROTEIN CCME HOMOLOG, MITOCHONDRIAL"/>
    <property type="match status" value="1"/>
</dbReference>
<dbReference type="OrthoDB" id="9793584at2"/>
<evidence type="ECO:0000256" key="9">
    <source>
        <dbReference type="ARBA" id="ARBA00022989"/>
    </source>
</evidence>
<keyword evidence="6 13" id="KW-0479">Metal-binding</keyword>
<evidence type="ECO:0000313" key="17">
    <source>
        <dbReference type="Proteomes" id="UP000252707"/>
    </source>
</evidence>
<evidence type="ECO:0000256" key="14">
    <source>
        <dbReference type="PIRSR" id="PIRSR604329-50"/>
    </source>
</evidence>
<evidence type="ECO:0000256" key="8">
    <source>
        <dbReference type="ARBA" id="ARBA00022968"/>
    </source>
</evidence>
<dbReference type="GO" id="GO:0020037">
    <property type="term" value="F:heme binding"/>
    <property type="evidence" value="ECO:0007669"/>
    <property type="project" value="InterPro"/>
</dbReference>
<dbReference type="NCBIfam" id="NF009727">
    <property type="entry name" value="PRK13254.1-1"/>
    <property type="match status" value="1"/>
</dbReference>
<evidence type="ECO:0000256" key="13">
    <source>
        <dbReference type="HAMAP-Rule" id="MF_01959"/>
    </source>
</evidence>
<keyword evidence="2 13" id="KW-1003">Cell membrane</keyword>
<feature type="topological domain" description="Cytoplasmic" evidence="13">
    <location>
        <begin position="1"/>
        <end position="8"/>
    </location>
</feature>
<dbReference type="RefSeq" id="WP_114279027.1">
    <property type="nucleotide sequence ID" value="NZ_QPJY01000002.1"/>
</dbReference>
<dbReference type="Gene3D" id="2.40.50.140">
    <property type="entry name" value="Nucleic acid-binding proteins"/>
    <property type="match status" value="1"/>
</dbReference>
<name>A0A369CEW7_9GAMM</name>
<dbReference type="GO" id="GO:0005886">
    <property type="term" value="C:plasma membrane"/>
    <property type="evidence" value="ECO:0007669"/>
    <property type="project" value="UniProtKB-SubCell"/>
</dbReference>
<dbReference type="HAMAP" id="MF_01959">
    <property type="entry name" value="CcmE"/>
    <property type="match status" value="1"/>
</dbReference>
<evidence type="ECO:0000256" key="15">
    <source>
        <dbReference type="SAM" id="MobiDB-lite"/>
    </source>
</evidence>
<reference evidence="16 17" key="1">
    <citation type="submission" date="2018-07" db="EMBL/GenBank/DDBJ databases">
        <title>Genomic Encyclopedia of Type Strains, Phase IV (KMG-IV): sequencing the most valuable type-strain genomes for metagenomic binning, comparative biology and taxonomic classification.</title>
        <authorList>
            <person name="Goeker M."/>
        </authorList>
    </citation>
    <scope>NUCLEOTIDE SEQUENCE [LARGE SCALE GENOMIC DNA]</scope>
    <source>
        <strain evidence="16 17">DSM 26407</strain>
    </source>
</reference>
<dbReference type="InterPro" id="IPR012340">
    <property type="entry name" value="NA-bd_OB-fold"/>
</dbReference>
<comment type="similarity">
    <text evidence="13">Belongs to the CcmE/CycJ family.</text>
</comment>
<dbReference type="SUPFAM" id="SSF82093">
    <property type="entry name" value="Heme chaperone CcmE"/>
    <property type="match status" value="1"/>
</dbReference>
<dbReference type="GO" id="GO:0046872">
    <property type="term" value="F:metal ion binding"/>
    <property type="evidence" value="ECO:0007669"/>
    <property type="project" value="UniProtKB-KW"/>
</dbReference>